<dbReference type="InterPro" id="IPR018502">
    <property type="entry name" value="Annexin_repeat"/>
</dbReference>
<sequence>MGTLTLPPYFNLQEDCKDLRACFKGIKSHLHYARSHHANYHRLGCNEKRVIEILGRRTQAQRLEIAQAYLTVYGESLHKRLKSALSGKLEKCILLWMMDSAERDAILMYELMKVGGRKADRALIGIVCTRNASQIYLIKQAYYTMFNQTLENHIDGTDSHFMEFQQKSKWAFWRGSESKVKEVPKRLTSITKLLLALVRGSRPENTTVDRHIALNDAHTLNKVFIGKVGKEDTLIRIFCTRSAQQLTATLNYYHQHYGQEFEQSLLREDSGDFEQALRYTVMCFRQPAKFYAEELYAALGGAGTDDDALIRVITTRSEVDMQYIKLEFTNESKRTLEEMVANDTTGNYRYFLLTLVGPGDLGLFSPRTSNGSASFYSPRSSGSRQPSTGSHNGSAVSFYSQRSSGHGSFQM</sequence>
<reference evidence="6" key="1">
    <citation type="submission" date="2020-06" db="EMBL/GenBank/DDBJ databases">
        <title>WGS assembly of Ceratodon purpureus strain R40.</title>
        <authorList>
            <person name="Carey S.B."/>
            <person name="Jenkins J."/>
            <person name="Shu S."/>
            <person name="Lovell J.T."/>
            <person name="Sreedasyam A."/>
            <person name="Maumus F."/>
            <person name="Tiley G.P."/>
            <person name="Fernandez-Pozo N."/>
            <person name="Barry K."/>
            <person name="Chen C."/>
            <person name="Wang M."/>
            <person name="Lipzen A."/>
            <person name="Daum C."/>
            <person name="Saski C.A."/>
            <person name="Payton A.C."/>
            <person name="Mcbreen J.C."/>
            <person name="Conrad R.E."/>
            <person name="Kollar L.M."/>
            <person name="Olsson S."/>
            <person name="Huttunen S."/>
            <person name="Landis J.B."/>
            <person name="Wickett N.J."/>
            <person name="Johnson M.G."/>
            <person name="Rensing S.A."/>
            <person name="Grimwood J."/>
            <person name="Schmutz J."/>
            <person name="Mcdaniel S.F."/>
        </authorList>
    </citation>
    <scope>NUCLEOTIDE SEQUENCE</scope>
    <source>
        <strain evidence="6">R40</strain>
    </source>
</reference>
<dbReference type="GO" id="GO:0001786">
    <property type="term" value="F:phosphatidylserine binding"/>
    <property type="evidence" value="ECO:0007669"/>
    <property type="project" value="TreeGrafter"/>
</dbReference>
<dbReference type="GO" id="GO:0005886">
    <property type="term" value="C:plasma membrane"/>
    <property type="evidence" value="ECO:0007669"/>
    <property type="project" value="TreeGrafter"/>
</dbReference>
<dbReference type="OrthoDB" id="37886at2759"/>
<dbReference type="FunFam" id="1.10.220.10:FF:000001">
    <property type="entry name" value="Annexin"/>
    <property type="match status" value="1"/>
</dbReference>
<evidence type="ECO:0000256" key="5">
    <source>
        <dbReference type="SAM" id="MobiDB-lite"/>
    </source>
</evidence>
<keyword evidence="3 4" id="KW-0041">Annexin</keyword>
<dbReference type="PRINTS" id="PR00196">
    <property type="entry name" value="ANNEXIN"/>
</dbReference>
<evidence type="ECO:0000256" key="3">
    <source>
        <dbReference type="ARBA" id="ARBA00023216"/>
    </source>
</evidence>
<dbReference type="PROSITE" id="PS51897">
    <property type="entry name" value="ANNEXIN_2"/>
    <property type="match status" value="4"/>
</dbReference>
<dbReference type="GO" id="GO:0005544">
    <property type="term" value="F:calcium-dependent phospholipid binding"/>
    <property type="evidence" value="ECO:0007669"/>
    <property type="project" value="UniProtKB-KW"/>
</dbReference>
<name>A0A8T0J0U6_CERPU</name>
<evidence type="ECO:0000256" key="4">
    <source>
        <dbReference type="RuleBase" id="RU003540"/>
    </source>
</evidence>
<dbReference type="InterPro" id="IPR001464">
    <property type="entry name" value="Annexin"/>
</dbReference>
<dbReference type="SMART" id="SM00335">
    <property type="entry name" value="ANX"/>
    <property type="match status" value="4"/>
</dbReference>
<evidence type="ECO:0000256" key="1">
    <source>
        <dbReference type="ARBA" id="ARBA00007831"/>
    </source>
</evidence>
<feature type="region of interest" description="Disordered" evidence="5">
    <location>
        <begin position="374"/>
        <end position="411"/>
    </location>
</feature>
<dbReference type="PROSITE" id="PS00223">
    <property type="entry name" value="ANNEXIN_1"/>
    <property type="match status" value="1"/>
</dbReference>
<dbReference type="InterPro" id="IPR018252">
    <property type="entry name" value="Annexin_repeat_CS"/>
</dbReference>
<dbReference type="Pfam" id="PF00191">
    <property type="entry name" value="Annexin"/>
    <property type="match status" value="4"/>
</dbReference>
<keyword evidence="7" id="KW-1185">Reference proteome</keyword>
<evidence type="ECO:0000313" key="6">
    <source>
        <dbReference type="EMBL" id="KAG0589584.1"/>
    </source>
</evidence>
<proteinExistence type="inferred from homology"/>
<keyword evidence="4" id="KW-0106">Calcium</keyword>
<accession>A0A8T0J0U6</accession>
<comment type="similarity">
    <text evidence="1 4">Belongs to the annexin family.</text>
</comment>
<dbReference type="EMBL" id="CM026421">
    <property type="protein sequence ID" value="KAG0589584.1"/>
    <property type="molecule type" value="Genomic_DNA"/>
</dbReference>
<dbReference type="Proteomes" id="UP000822688">
    <property type="component" value="Chromosome 1"/>
</dbReference>
<dbReference type="SUPFAM" id="SSF47874">
    <property type="entry name" value="Annexin"/>
    <property type="match status" value="1"/>
</dbReference>
<dbReference type="PANTHER" id="PTHR10502">
    <property type="entry name" value="ANNEXIN"/>
    <property type="match status" value="1"/>
</dbReference>
<dbReference type="GO" id="GO:0005509">
    <property type="term" value="F:calcium ion binding"/>
    <property type="evidence" value="ECO:0007669"/>
    <property type="project" value="InterPro"/>
</dbReference>
<dbReference type="Gene3D" id="1.10.220.10">
    <property type="entry name" value="Annexin"/>
    <property type="match status" value="4"/>
</dbReference>
<dbReference type="AlphaFoldDB" id="A0A8T0J0U6"/>
<gene>
    <name evidence="6" type="ORF">KC19_1G031800</name>
</gene>
<dbReference type="GO" id="GO:0006950">
    <property type="term" value="P:response to stress"/>
    <property type="evidence" value="ECO:0007669"/>
    <property type="project" value="UniProtKB-ARBA"/>
</dbReference>
<comment type="domain">
    <text evidence="4">A pair of annexin repeats may form one binding site for calcium and phospholipid.</text>
</comment>
<evidence type="ECO:0000256" key="2">
    <source>
        <dbReference type="ARBA" id="ARBA00022737"/>
    </source>
</evidence>
<comment type="caution">
    <text evidence="6">The sequence shown here is derived from an EMBL/GenBank/DDBJ whole genome shotgun (WGS) entry which is preliminary data.</text>
</comment>
<protein>
    <recommendedName>
        <fullName evidence="4">Annexin</fullName>
    </recommendedName>
</protein>
<keyword evidence="2 4" id="KW-0677">Repeat</keyword>
<dbReference type="PANTHER" id="PTHR10502:SF102">
    <property type="entry name" value="ANNEXIN B11"/>
    <property type="match status" value="1"/>
</dbReference>
<dbReference type="InterPro" id="IPR037104">
    <property type="entry name" value="Annexin_sf"/>
</dbReference>
<evidence type="ECO:0000313" key="7">
    <source>
        <dbReference type="Proteomes" id="UP000822688"/>
    </source>
</evidence>
<keyword evidence="4" id="KW-0111">Calcium/phospholipid-binding</keyword>
<dbReference type="GO" id="GO:0005737">
    <property type="term" value="C:cytoplasm"/>
    <property type="evidence" value="ECO:0007669"/>
    <property type="project" value="TreeGrafter"/>
</dbReference>
<organism evidence="6 7">
    <name type="scientific">Ceratodon purpureus</name>
    <name type="common">Fire moss</name>
    <name type="synonym">Dicranum purpureum</name>
    <dbReference type="NCBI Taxonomy" id="3225"/>
    <lineage>
        <taxon>Eukaryota</taxon>
        <taxon>Viridiplantae</taxon>
        <taxon>Streptophyta</taxon>
        <taxon>Embryophyta</taxon>
        <taxon>Bryophyta</taxon>
        <taxon>Bryophytina</taxon>
        <taxon>Bryopsida</taxon>
        <taxon>Dicranidae</taxon>
        <taxon>Pseudoditrichales</taxon>
        <taxon>Ditrichaceae</taxon>
        <taxon>Ceratodon</taxon>
    </lineage>
</organism>